<organism evidence="1 2">
    <name type="scientific">Irpex rosettiformis</name>
    <dbReference type="NCBI Taxonomy" id="378272"/>
    <lineage>
        <taxon>Eukaryota</taxon>
        <taxon>Fungi</taxon>
        <taxon>Dikarya</taxon>
        <taxon>Basidiomycota</taxon>
        <taxon>Agaricomycotina</taxon>
        <taxon>Agaricomycetes</taxon>
        <taxon>Polyporales</taxon>
        <taxon>Irpicaceae</taxon>
        <taxon>Irpex</taxon>
    </lineage>
</organism>
<keyword evidence="2" id="KW-1185">Reference proteome</keyword>
<accession>A0ACB8UAK4</accession>
<comment type="caution">
    <text evidence="1">The sequence shown here is derived from an EMBL/GenBank/DDBJ whole genome shotgun (WGS) entry which is preliminary data.</text>
</comment>
<dbReference type="Proteomes" id="UP001055072">
    <property type="component" value="Unassembled WGS sequence"/>
</dbReference>
<evidence type="ECO:0000313" key="2">
    <source>
        <dbReference type="Proteomes" id="UP001055072"/>
    </source>
</evidence>
<protein>
    <submittedName>
        <fullName evidence="1">Uncharacterized protein</fullName>
    </submittedName>
</protein>
<evidence type="ECO:0000313" key="1">
    <source>
        <dbReference type="EMBL" id="KAI0091276.1"/>
    </source>
</evidence>
<gene>
    <name evidence="1" type="ORF">BDY19DRAFT_904724</name>
</gene>
<sequence length="1151" mass="124229">MAAPARVDPMNAISRHAKVKVALKFAEQQFVSGEHVAGKMELECKTDNNLAIGVIMVELFASEAVLLNTVNLELLSRDHSAAQTFLHSQRLFQGPGLPPSNAVKPVTAPGDTILPKDFYPGRRGITTFLFRVPIPATSPPSINFGNGVARIRYEVRATVGVIWKGEKQLVLGKSEINVIERYDPRSPLTRPNVVAISENGRIWMKGEIVGDGVFAGESACVALTVKNHSPKKNTGLTVTMTRQLILPKAPQDHPLQILDTLTTVPFRGLEYIIHPGVEGVAHLVFDVPDTARTVKAESRYGGDDEDRVSPNLFSVKCVVRIKMTMGFGSKDVELELPVAVYHPSVLDMTTDLAPMGSPVSEQLFNHIPDYYSPPLLTTHYQNMSPPPQEYPHVWSPSIPFIDNGRVFLPPASPISLQQAYPYTPHHPDYALPFISPYISPARPSSAEPVASLPAHSVFPGLPASSVHQPLPALAGDPPQTAQREEGKGNRASRISHHLRMTSRARSVSPQAHRYIVYNAAPSQDVFTSPSQPILIPQHTQPTSPLSHSPNTTLQLSTAQLSPRSASSVVSPRPMHSPKHTVTVDPFTAAAVNKSENVDVLERVAAETIKVNADMSSSVPDLMAVVDKTLPRPPVPSSKTKPGYSDERLKATSLFPSSSADEHEAAPPTPTIAAFSSAKASRAALGVGGLDALEAKLLAEVGTRKVQQDKRPDVRTIVPGPIAIPRPDAVPDPAIDSAISSLSLPGIGGDEGTLRLDGISDRGGSEKGTRGYSQEPKEETATLVNDEMAYAKERSRKKSASKPRAIEEVREKEQHRLRKAAQGRVAAWLDSIDNDAPPQVVTPPTESPVPSKRTLKSESEEIEPLVHLSSPPPQTSLQHPIDSAMDDNQATIRAPHIPENDQDDKPDPRSSGFIPLGTLRKMQLRALEGNNLALPSKTKGKALADIFPSHIRRNPEVHYDIRSARGGRGGIVTAVASIWASQVKGQVSSTPDKTSANLRPPNMTPLANPSLPRNRLNVPRIPSKAAIHPQSLSRSISPSKMRGSPTSTSTSTPTPVKSPSADLAVRRAKLTKSSSVPAVVSSSLATPMLSSTASLARPKPTTDHMRFKSKLPPTISEMPSAFDAKPIVSPKPQNELAFGKARLRELIQKYQS</sequence>
<name>A0ACB8UAK4_9APHY</name>
<dbReference type="EMBL" id="MU274906">
    <property type="protein sequence ID" value="KAI0091276.1"/>
    <property type="molecule type" value="Genomic_DNA"/>
</dbReference>
<reference evidence="1" key="1">
    <citation type="journal article" date="2021" name="Environ. Microbiol.">
        <title>Gene family expansions and transcriptome signatures uncover fungal adaptations to wood decay.</title>
        <authorList>
            <person name="Hage H."/>
            <person name="Miyauchi S."/>
            <person name="Viragh M."/>
            <person name="Drula E."/>
            <person name="Min B."/>
            <person name="Chaduli D."/>
            <person name="Navarro D."/>
            <person name="Favel A."/>
            <person name="Norest M."/>
            <person name="Lesage-Meessen L."/>
            <person name="Balint B."/>
            <person name="Merenyi Z."/>
            <person name="de Eugenio L."/>
            <person name="Morin E."/>
            <person name="Martinez A.T."/>
            <person name="Baldrian P."/>
            <person name="Stursova M."/>
            <person name="Martinez M.J."/>
            <person name="Novotny C."/>
            <person name="Magnuson J.K."/>
            <person name="Spatafora J.W."/>
            <person name="Maurice S."/>
            <person name="Pangilinan J."/>
            <person name="Andreopoulos W."/>
            <person name="LaButti K."/>
            <person name="Hundley H."/>
            <person name="Na H."/>
            <person name="Kuo A."/>
            <person name="Barry K."/>
            <person name="Lipzen A."/>
            <person name="Henrissat B."/>
            <person name="Riley R."/>
            <person name="Ahrendt S."/>
            <person name="Nagy L.G."/>
            <person name="Grigoriev I.V."/>
            <person name="Martin F."/>
            <person name="Rosso M.N."/>
        </authorList>
    </citation>
    <scope>NUCLEOTIDE SEQUENCE</scope>
    <source>
        <strain evidence="1">CBS 384.51</strain>
    </source>
</reference>
<proteinExistence type="predicted"/>